<dbReference type="AlphaFoldDB" id="A0A7V4NG00"/>
<dbReference type="GO" id="GO:0016020">
    <property type="term" value="C:membrane"/>
    <property type="evidence" value="ECO:0007669"/>
    <property type="project" value="InterPro"/>
</dbReference>
<dbReference type="Gene3D" id="1.10.287.950">
    <property type="entry name" value="Methyl-accepting chemotaxis protein"/>
    <property type="match status" value="1"/>
</dbReference>
<name>A0A7V4NG00_FERPE</name>
<feature type="domain" description="Methyl-accepting transducer" evidence="4">
    <location>
        <begin position="327"/>
        <end position="544"/>
    </location>
</feature>
<keyword evidence="2" id="KW-0175">Coiled coil</keyword>
<dbReference type="PROSITE" id="PS50111">
    <property type="entry name" value="CHEMOTAXIS_TRANSDUC_2"/>
    <property type="match status" value="1"/>
</dbReference>
<feature type="transmembrane region" description="Helical" evidence="3">
    <location>
        <begin position="286"/>
        <end position="306"/>
    </location>
</feature>
<accession>A0A7V4NG00</accession>
<dbReference type="InterPro" id="IPR004089">
    <property type="entry name" value="MCPsignal_dom"/>
</dbReference>
<dbReference type="GO" id="GO:0007165">
    <property type="term" value="P:signal transduction"/>
    <property type="evidence" value="ECO:0007669"/>
    <property type="project" value="UniProtKB-KW"/>
</dbReference>
<dbReference type="InterPro" id="IPR029150">
    <property type="entry name" value="dCache_3"/>
</dbReference>
<gene>
    <name evidence="5" type="ORF">ENT78_02155</name>
</gene>
<evidence type="ECO:0000256" key="1">
    <source>
        <dbReference type="PROSITE-ProRule" id="PRU00284"/>
    </source>
</evidence>
<evidence type="ECO:0000313" key="5">
    <source>
        <dbReference type="EMBL" id="HGU52322.1"/>
    </source>
</evidence>
<proteinExistence type="predicted"/>
<keyword evidence="3" id="KW-1133">Transmembrane helix</keyword>
<feature type="coiled-coil region" evidence="2">
    <location>
        <begin position="389"/>
        <end position="458"/>
    </location>
</feature>
<sequence>MKNKSRRAALLPVVLLPVVFLVLVVLGLFSIYFEVLYVTEKVNDEWFEKTRELIYAQIETLVKSTHFVKATVDIILSDKRAIELFKKRDRQGLYNYLLPLYENLKSKGIGQLHFINADLTSFLRFHKPELYGDDLSFRKMLVKVKETKKELNGAEPGIIGLVLRAISPVIVDGEFIGIVEAGIIYDKSLLEDLEKALGGHGELIILYDHLGKLEKPTIIKTDDTIEIMNEIDFEKFLSDERYFVFRDGYLYLSTHFKNIDGETVAVLLFKIPLQDIYAQQVNAKRLILVGISAVTVILAFMSIILYRNTKEQITFSDASAKLIQDFSENIIQTSSSASEIKAMAENTESAVTDVDKALQEFSNYIEESRAETEATLKGLAEFTSTIEQITEYTSKLATLTETLSSLSEKITDISDNITVLAINVSIETSKENIDKEGLARIAEMIMELSNSARNLAKESKHSLENVENIITSTTLITEKVVKRISSVRESIDNIRQVSEASVTNVEKLVNASRLAHESVEELYSGIEQLEEAILKIKESVENFRVQIREHRSSSAND</sequence>
<comment type="caution">
    <text evidence="5">The sequence shown here is derived from an EMBL/GenBank/DDBJ whole genome shotgun (WGS) entry which is preliminary data.</text>
</comment>
<evidence type="ECO:0000256" key="2">
    <source>
        <dbReference type="SAM" id="Coils"/>
    </source>
</evidence>
<keyword evidence="3" id="KW-0812">Transmembrane</keyword>
<keyword evidence="3" id="KW-0472">Membrane</keyword>
<evidence type="ECO:0000256" key="3">
    <source>
        <dbReference type="SAM" id="Phobius"/>
    </source>
</evidence>
<feature type="transmembrane region" description="Helical" evidence="3">
    <location>
        <begin position="9"/>
        <end position="33"/>
    </location>
</feature>
<dbReference type="InterPro" id="IPR029151">
    <property type="entry name" value="Sensor-like_sf"/>
</dbReference>
<feature type="coiled-coil region" evidence="2">
    <location>
        <begin position="519"/>
        <end position="546"/>
    </location>
</feature>
<dbReference type="SUPFAM" id="SSF103190">
    <property type="entry name" value="Sensory domain-like"/>
    <property type="match status" value="1"/>
</dbReference>
<protein>
    <recommendedName>
        <fullName evidence="4">Methyl-accepting transducer domain-containing protein</fullName>
    </recommendedName>
</protein>
<evidence type="ECO:0000259" key="4">
    <source>
        <dbReference type="PROSITE" id="PS50111"/>
    </source>
</evidence>
<dbReference type="Pfam" id="PF14827">
    <property type="entry name" value="dCache_3"/>
    <property type="match status" value="1"/>
</dbReference>
<keyword evidence="1" id="KW-0807">Transducer</keyword>
<dbReference type="SUPFAM" id="SSF58104">
    <property type="entry name" value="Methyl-accepting chemotaxis protein (MCP) signaling domain"/>
    <property type="match status" value="1"/>
</dbReference>
<dbReference type="EMBL" id="DSZZ01000104">
    <property type="protein sequence ID" value="HGU52322.1"/>
    <property type="molecule type" value="Genomic_DNA"/>
</dbReference>
<organism evidence="5">
    <name type="scientific">Fervidobacterium pennivorans</name>
    <dbReference type="NCBI Taxonomy" id="93466"/>
    <lineage>
        <taxon>Bacteria</taxon>
        <taxon>Thermotogati</taxon>
        <taxon>Thermotogota</taxon>
        <taxon>Thermotogae</taxon>
        <taxon>Thermotogales</taxon>
        <taxon>Fervidobacteriaceae</taxon>
        <taxon>Fervidobacterium</taxon>
    </lineage>
</organism>
<reference evidence="5" key="1">
    <citation type="journal article" date="2020" name="mSystems">
        <title>Genome- and Community-Level Interaction Insights into Carbon Utilization and Element Cycling Functions of Hydrothermarchaeota in Hydrothermal Sediment.</title>
        <authorList>
            <person name="Zhou Z."/>
            <person name="Liu Y."/>
            <person name="Xu W."/>
            <person name="Pan J."/>
            <person name="Luo Z.H."/>
            <person name="Li M."/>
        </authorList>
    </citation>
    <scope>NUCLEOTIDE SEQUENCE [LARGE SCALE GENOMIC DNA]</scope>
    <source>
        <strain evidence="5">SpSt-61</strain>
    </source>
</reference>